<evidence type="ECO:0000256" key="1">
    <source>
        <dbReference type="SAM" id="SignalP"/>
    </source>
</evidence>
<dbReference type="KEGG" id="rsx:RhiXN_08941"/>
<evidence type="ECO:0000313" key="3">
    <source>
        <dbReference type="Proteomes" id="UP000650533"/>
    </source>
</evidence>
<feature type="signal peptide" evidence="1">
    <location>
        <begin position="1"/>
        <end position="19"/>
    </location>
</feature>
<reference evidence="2" key="1">
    <citation type="submission" date="2020-05" db="EMBL/GenBank/DDBJ databases">
        <title>Evolutionary and genomic comparisons of hybrid uninucleate and nonhybrid Rhizoctonia fungi.</title>
        <authorList>
            <person name="Li C."/>
            <person name="Chen X."/>
        </authorList>
    </citation>
    <scope>NUCLEOTIDE SEQUENCE</scope>
    <source>
        <strain evidence="2">AG-1 IA</strain>
    </source>
</reference>
<dbReference type="EMBL" id="CP059662">
    <property type="protein sequence ID" value="QRW19966.1"/>
    <property type="molecule type" value="Genomic_DNA"/>
</dbReference>
<name>A0A8H8NTX3_9AGAM</name>
<organism evidence="2 3">
    <name type="scientific">Rhizoctonia solani</name>
    <dbReference type="NCBI Taxonomy" id="456999"/>
    <lineage>
        <taxon>Eukaryota</taxon>
        <taxon>Fungi</taxon>
        <taxon>Dikarya</taxon>
        <taxon>Basidiomycota</taxon>
        <taxon>Agaricomycotina</taxon>
        <taxon>Agaricomycetes</taxon>
        <taxon>Cantharellales</taxon>
        <taxon>Ceratobasidiaceae</taxon>
        <taxon>Rhizoctonia</taxon>
    </lineage>
</organism>
<feature type="chain" id="PRO_5034262337" evidence="1">
    <location>
        <begin position="20"/>
        <end position="98"/>
    </location>
</feature>
<proteinExistence type="predicted"/>
<protein>
    <submittedName>
        <fullName evidence="2">Uncharacterized protein</fullName>
    </submittedName>
</protein>
<sequence length="98" mass="10432">MKLFAVIPVLVTLVTKATGSPSNRLRMLNQSQLQGEGCKLLRRACPGGHVCSGVYYLPDATGPVFKAVMSAQGVLSVKLGYAFQAISKDLHQEVLSVA</sequence>
<dbReference type="RefSeq" id="XP_043180203.1">
    <property type="nucleotide sequence ID" value="XM_043328757.1"/>
</dbReference>
<gene>
    <name evidence="2" type="ORF">RhiXN_08941</name>
</gene>
<accession>A0A8H8NTX3</accession>
<dbReference type="AlphaFoldDB" id="A0A8H8NTX3"/>
<dbReference type="Proteomes" id="UP000650533">
    <property type="component" value="Chromosome 5"/>
</dbReference>
<keyword evidence="1" id="KW-0732">Signal</keyword>
<dbReference type="GeneID" id="67031220"/>
<evidence type="ECO:0000313" key="2">
    <source>
        <dbReference type="EMBL" id="QRW19966.1"/>
    </source>
</evidence>